<evidence type="ECO:0000313" key="2">
    <source>
        <dbReference type="EMBL" id="MDE8648982.1"/>
    </source>
</evidence>
<dbReference type="EMBL" id="JARDXE010000023">
    <property type="protein sequence ID" value="MDE8648982.1"/>
    <property type="molecule type" value="Genomic_DNA"/>
</dbReference>
<feature type="signal peptide" evidence="1">
    <location>
        <begin position="1"/>
        <end position="30"/>
    </location>
</feature>
<comment type="caution">
    <text evidence="2">The sequence shown here is derived from an EMBL/GenBank/DDBJ whole genome shotgun (WGS) entry which is preliminary data.</text>
</comment>
<evidence type="ECO:0000256" key="1">
    <source>
        <dbReference type="SAM" id="SignalP"/>
    </source>
</evidence>
<organism evidence="2 3">
    <name type="scientific">Rhodococcus qingshengii</name>
    <dbReference type="NCBI Taxonomy" id="334542"/>
    <lineage>
        <taxon>Bacteria</taxon>
        <taxon>Bacillati</taxon>
        <taxon>Actinomycetota</taxon>
        <taxon>Actinomycetes</taxon>
        <taxon>Mycobacteriales</taxon>
        <taxon>Nocardiaceae</taxon>
        <taxon>Rhodococcus</taxon>
        <taxon>Rhodococcus erythropolis group</taxon>
    </lineage>
</organism>
<reference evidence="2" key="1">
    <citation type="submission" date="2023-02" db="EMBL/GenBank/DDBJ databases">
        <title>A novel hydrolase synthesized by Rhodococcus erythropolis HQ is responsible for the detoxification of Zearalenone.</title>
        <authorList>
            <person name="Hu J."/>
            <person name="Xu J."/>
        </authorList>
    </citation>
    <scope>NUCLEOTIDE SEQUENCE</scope>
    <source>
        <strain evidence="2">HQ</strain>
    </source>
</reference>
<evidence type="ECO:0008006" key="4">
    <source>
        <dbReference type="Google" id="ProtNLM"/>
    </source>
</evidence>
<accession>A0AAW6LV37</accession>
<sequence length="125" mass="12975">MRLRKTLTAAAIIPAGIAAIALSGAGAASAIAPVAEGGHYGVQFNAGETAFLGQINAGDAIESVTSRNQFGVQLAPGSRYDNGTGKVYANLDWLVDEAASRGGEVSLTVNDPALWRNQFSFAQHW</sequence>
<dbReference type="AlphaFoldDB" id="A0AAW6LV37"/>
<evidence type="ECO:0000313" key="3">
    <source>
        <dbReference type="Proteomes" id="UP001217325"/>
    </source>
</evidence>
<keyword evidence="1" id="KW-0732">Signal</keyword>
<name>A0AAW6LV37_RHOSG</name>
<gene>
    <name evidence="2" type="ORF">PXH69_28825</name>
</gene>
<dbReference type="Proteomes" id="UP001217325">
    <property type="component" value="Unassembled WGS sequence"/>
</dbReference>
<feature type="chain" id="PRO_5043465070" description="Porin" evidence="1">
    <location>
        <begin position="31"/>
        <end position="125"/>
    </location>
</feature>
<proteinExistence type="predicted"/>
<protein>
    <recommendedName>
        <fullName evidence="4">Porin</fullName>
    </recommendedName>
</protein>
<dbReference type="RefSeq" id="WP_097388540.1">
    <property type="nucleotide sequence ID" value="NZ_JAOBTA010000009.1"/>
</dbReference>